<feature type="domain" description="C2H2-type" evidence="11">
    <location>
        <begin position="347"/>
        <end position="372"/>
    </location>
</feature>
<dbReference type="PROSITE" id="PS50157">
    <property type="entry name" value="ZINC_FINGER_C2H2_2"/>
    <property type="match status" value="4"/>
</dbReference>
<keyword evidence="6 10" id="KW-0863">Zinc-finger</keyword>
<evidence type="ECO:0000256" key="10">
    <source>
        <dbReference type="PROSITE-ProRule" id="PRU00042"/>
    </source>
</evidence>
<dbReference type="PROSITE" id="PS00028">
    <property type="entry name" value="ZINC_FINGER_C2H2_1"/>
    <property type="match status" value="4"/>
</dbReference>
<dbReference type="GO" id="GO:0005730">
    <property type="term" value="C:nucleolus"/>
    <property type="evidence" value="ECO:0007669"/>
    <property type="project" value="UniProtKB-SubCell"/>
</dbReference>
<dbReference type="PANTHER" id="PTHR19818">
    <property type="entry name" value="ZINC FINGER PROTEIN ZIC AND GLI"/>
    <property type="match status" value="1"/>
</dbReference>
<dbReference type="SMART" id="SM00355">
    <property type="entry name" value="ZnF_C2H2"/>
    <property type="match status" value="4"/>
</dbReference>
<dbReference type="EMBL" id="JAENGZ010000613">
    <property type="protein sequence ID" value="KAG6956326.1"/>
    <property type="molecule type" value="Genomic_DNA"/>
</dbReference>
<feature type="non-terminal residue" evidence="12">
    <location>
        <position position="1"/>
    </location>
</feature>
<evidence type="ECO:0000256" key="6">
    <source>
        <dbReference type="ARBA" id="ARBA00022771"/>
    </source>
</evidence>
<dbReference type="OrthoDB" id="105697at2759"/>
<reference evidence="12" key="1">
    <citation type="submission" date="2021-01" db="EMBL/GenBank/DDBJ databases">
        <title>Phytophthora aleatoria, a newly-described species from Pinus radiata is distinct from Phytophthora cactorum isolates based on comparative genomics.</title>
        <authorList>
            <person name="Mcdougal R."/>
            <person name="Panda P."/>
            <person name="Williams N."/>
            <person name="Studholme D.J."/>
        </authorList>
    </citation>
    <scope>NUCLEOTIDE SEQUENCE</scope>
    <source>
        <strain evidence="12">NZFS 3830</strain>
    </source>
</reference>
<dbReference type="InterPro" id="IPR013087">
    <property type="entry name" value="Znf_C2H2_type"/>
</dbReference>
<evidence type="ECO:0000256" key="9">
    <source>
        <dbReference type="ARBA" id="ARBA00069242"/>
    </source>
</evidence>
<dbReference type="GO" id="GO:0010604">
    <property type="term" value="P:positive regulation of macromolecule metabolic process"/>
    <property type="evidence" value="ECO:0007669"/>
    <property type="project" value="UniProtKB-ARBA"/>
</dbReference>
<name>A0A8T1U8W1_9STRA</name>
<dbReference type="GO" id="GO:0005654">
    <property type="term" value="C:nucleoplasm"/>
    <property type="evidence" value="ECO:0007669"/>
    <property type="project" value="UniProtKB-SubCell"/>
</dbReference>
<dbReference type="GO" id="GO:0008270">
    <property type="term" value="F:zinc ion binding"/>
    <property type="evidence" value="ECO:0007669"/>
    <property type="project" value="UniProtKB-KW"/>
</dbReference>
<feature type="domain" description="C2H2-type" evidence="11">
    <location>
        <begin position="287"/>
        <end position="316"/>
    </location>
</feature>
<dbReference type="Pfam" id="PF00096">
    <property type="entry name" value="zf-C2H2"/>
    <property type="match status" value="4"/>
</dbReference>
<proteinExistence type="predicted"/>
<dbReference type="PANTHER" id="PTHR19818:SF139">
    <property type="entry name" value="PAIR-RULE PROTEIN ODD-PAIRED"/>
    <property type="match status" value="1"/>
</dbReference>
<keyword evidence="5" id="KW-0677">Repeat</keyword>
<keyword evidence="3" id="KW-1017">Isopeptide bond</keyword>
<evidence type="ECO:0000256" key="2">
    <source>
        <dbReference type="ARBA" id="ARBA00004642"/>
    </source>
</evidence>
<dbReference type="GO" id="GO:0000981">
    <property type="term" value="F:DNA-binding transcription factor activity, RNA polymerase II-specific"/>
    <property type="evidence" value="ECO:0007669"/>
    <property type="project" value="TreeGrafter"/>
</dbReference>
<keyword evidence="8" id="KW-0832">Ubl conjugation</keyword>
<dbReference type="FunFam" id="3.30.160.60:FF:000063">
    <property type="entry name" value="Wilms tumor 1-KTS isoform"/>
    <property type="match status" value="1"/>
</dbReference>
<evidence type="ECO:0000256" key="1">
    <source>
        <dbReference type="ARBA" id="ARBA00004604"/>
    </source>
</evidence>
<dbReference type="Proteomes" id="UP000688947">
    <property type="component" value="Unassembled WGS sequence"/>
</dbReference>
<feature type="domain" description="C2H2-type" evidence="11">
    <location>
        <begin position="257"/>
        <end position="286"/>
    </location>
</feature>
<accession>A0A8T1U8W1</accession>
<sequence>MQRRGSAHDVERVTACFAQSGHTNVLQEAAACNEEVLKAEVANGSCRGAGSGSSATTVPGRLGCVDATELMALGAPCTGITLSNLPTTIILSSAGLQRQRRPEGTSANVQSGQLHHQIKVFRNAGQVTDIRFLAAWPGQHRRRRIGPQWGYVTYPSEQKVGRRSLAASCLPLPLTRPHQTKLLRSDHHFSFDLVAPGSTSVSQQFNTAATTMMSLLAQPFSPRTGSALVFSSYEGVAAMAPPAPTQTSSPTAKDRPFVCEEPGCGRRFNRKFTLSEHKKTHTGEKPYVCPLVECSRRFSTSGNLARHKRLHASLKPFECDINGCKRSFPSQEKLDHHIKIHTGRRTHMCRVPGCTKTFSTAGNLTRHTKNRHPELIQSTFPAYPYARASPVHRPVPSPHFMPANHIALAPSPHMIPTAEPLIKLESVPPPVYSPDSVELSSFQDELSAFHMACEPPMQPFIARPPRD</sequence>
<dbReference type="GO" id="GO:0000978">
    <property type="term" value="F:RNA polymerase II cis-regulatory region sequence-specific DNA binding"/>
    <property type="evidence" value="ECO:0007669"/>
    <property type="project" value="TreeGrafter"/>
</dbReference>
<evidence type="ECO:0000259" key="11">
    <source>
        <dbReference type="PROSITE" id="PS50157"/>
    </source>
</evidence>
<evidence type="ECO:0000256" key="5">
    <source>
        <dbReference type="ARBA" id="ARBA00022737"/>
    </source>
</evidence>
<keyword evidence="7" id="KW-0862">Zinc</keyword>
<dbReference type="VEuPathDB" id="FungiDB:PC110_g16168"/>
<dbReference type="FunFam" id="3.30.160.60:FF:000125">
    <property type="entry name" value="Putative zinc finger protein 143"/>
    <property type="match status" value="1"/>
</dbReference>
<dbReference type="AlphaFoldDB" id="A0A8T1U8W1"/>
<evidence type="ECO:0000313" key="12">
    <source>
        <dbReference type="EMBL" id="KAG6956326.1"/>
    </source>
</evidence>
<evidence type="ECO:0000256" key="3">
    <source>
        <dbReference type="ARBA" id="ARBA00022499"/>
    </source>
</evidence>
<evidence type="ECO:0000313" key="13">
    <source>
        <dbReference type="Proteomes" id="UP000688947"/>
    </source>
</evidence>
<protein>
    <recommendedName>
        <fullName evidence="9">Wilms tumor protein homolog</fullName>
    </recommendedName>
</protein>
<evidence type="ECO:0000256" key="7">
    <source>
        <dbReference type="ARBA" id="ARBA00022833"/>
    </source>
</evidence>
<comment type="subcellular location">
    <subcellularLocation>
        <location evidence="1">Nucleus</location>
        <location evidence="1">Nucleolus</location>
    </subcellularLocation>
    <subcellularLocation>
        <location evidence="2">Nucleus</location>
        <location evidence="2">Nucleoplasm</location>
    </subcellularLocation>
</comment>
<keyword evidence="4" id="KW-0479">Metal-binding</keyword>
<dbReference type="InterPro" id="IPR050329">
    <property type="entry name" value="GLI_C2H2-zinc-finger"/>
</dbReference>
<comment type="caution">
    <text evidence="12">The sequence shown here is derived from an EMBL/GenBank/DDBJ whole genome shotgun (WGS) entry which is preliminary data.</text>
</comment>
<evidence type="ECO:0000256" key="8">
    <source>
        <dbReference type="ARBA" id="ARBA00022843"/>
    </source>
</evidence>
<evidence type="ECO:0000256" key="4">
    <source>
        <dbReference type="ARBA" id="ARBA00022723"/>
    </source>
</evidence>
<organism evidence="12 13">
    <name type="scientific">Phytophthora cactorum</name>
    <dbReference type="NCBI Taxonomy" id="29920"/>
    <lineage>
        <taxon>Eukaryota</taxon>
        <taxon>Sar</taxon>
        <taxon>Stramenopiles</taxon>
        <taxon>Oomycota</taxon>
        <taxon>Peronosporomycetes</taxon>
        <taxon>Peronosporales</taxon>
        <taxon>Peronosporaceae</taxon>
        <taxon>Phytophthora</taxon>
    </lineage>
</organism>
<feature type="domain" description="C2H2-type" evidence="11">
    <location>
        <begin position="317"/>
        <end position="346"/>
    </location>
</feature>
<gene>
    <name evidence="12" type="ORF">JG687_00010666</name>
</gene>